<dbReference type="InterPro" id="IPR020058">
    <property type="entry name" value="Glu/Gln-tRNA-synth_Ib_cat-dom"/>
</dbReference>
<evidence type="ECO:0000256" key="4">
    <source>
        <dbReference type="ARBA" id="ARBA00022917"/>
    </source>
</evidence>
<dbReference type="EMBL" id="FPHG01000051">
    <property type="protein sequence ID" value="SFV62134.1"/>
    <property type="molecule type" value="Genomic_DNA"/>
</dbReference>
<keyword evidence="3" id="KW-0067">ATP-binding</keyword>
<evidence type="ECO:0000256" key="5">
    <source>
        <dbReference type="ARBA" id="ARBA00023146"/>
    </source>
</evidence>
<feature type="domain" description="Glutamyl/glutaminyl-tRNA synthetase class Ib catalytic" evidence="6">
    <location>
        <begin position="18"/>
        <end position="100"/>
    </location>
</feature>
<dbReference type="PANTHER" id="PTHR43311:SF2">
    <property type="entry name" value="GLUTAMATE--TRNA LIGASE, MITOCHONDRIAL-RELATED"/>
    <property type="match status" value="1"/>
</dbReference>
<dbReference type="AlphaFoldDB" id="A0A1W1C8R8"/>
<gene>
    <name evidence="7" type="ORF">MNB_SV-9-390</name>
</gene>
<evidence type="ECO:0000256" key="1">
    <source>
        <dbReference type="ARBA" id="ARBA00022598"/>
    </source>
</evidence>
<dbReference type="GO" id="GO:0004818">
    <property type="term" value="F:glutamate-tRNA ligase activity"/>
    <property type="evidence" value="ECO:0007669"/>
    <property type="project" value="TreeGrafter"/>
</dbReference>
<reference evidence="7" key="1">
    <citation type="submission" date="2016-10" db="EMBL/GenBank/DDBJ databases">
        <authorList>
            <person name="de Groot N.N."/>
        </authorList>
    </citation>
    <scope>NUCLEOTIDE SEQUENCE</scope>
</reference>
<keyword evidence="5" id="KW-0030">Aminoacyl-tRNA synthetase</keyword>
<accession>A0A1W1C8R8</accession>
<evidence type="ECO:0000259" key="6">
    <source>
        <dbReference type="Pfam" id="PF00749"/>
    </source>
</evidence>
<dbReference type="GO" id="GO:0050561">
    <property type="term" value="F:glutamate-tRNA(Gln) ligase activity"/>
    <property type="evidence" value="ECO:0007669"/>
    <property type="project" value="UniProtKB-EC"/>
</dbReference>
<sequence length="396" mass="45612">MLRFSLSLNSSISTIDLQVAIVNYMVAKRLNEEFIVRVEDINEEDRVSGQEEESLLILEKFALIHDKKINQSDNIHIHQSLAIKLLKEKKAFVCTCSTEEDIYDCKCLNTDIDADTLKKDKVPFVVRVNKSTDNNSFIILNEKGMPTQLFASTCDDILSNIEFIMQSAKSSLNIEKEIYIKSILDYDSSLRNYAIIPIIENEMSIKSLFEKGYIPDAIANYLILLVLDKDEDEIFTIPQVIESGYFKIYKMARYPIWFNLDNLGFINGEHLKMMEDKKLSSLFGFSDIDIGKLAKLYIDYDKKTINELDDKIKMIFAPKDFSGEYGKEMRFISEIIANAPMINDFDEFINYIESESKLIGDDLLNPLKYLLTGEDDIVELSKIYPYIKSYILEVAS</sequence>
<keyword evidence="4" id="KW-0648">Protein biosynthesis</keyword>
<dbReference type="PANTHER" id="PTHR43311">
    <property type="entry name" value="GLUTAMATE--TRNA LIGASE"/>
    <property type="match status" value="1"/>
</dbReference>
<evidence type="ECO:0000256" key="3">
    <source>
        <dbReference type="ARBA" id="ARBA00022840"/>
    </source>
</evidence>
<protein>
    <submittedName>
        <fullName evidence="7">Glutamyl-tRNA(Gln) synthetase</fullName>
        <ecNumber evidence="7">6.1.1.24</ecNumber>
    </submittedName>
</protein>
<keyword evidence="2" id="KW-0547">Nucleotide-binding</keyword>
<dbReference type="InterPro" id="IPR014729">
    <property type="entry name" value="Rossmann-like_a/b/a_fold"/>
</dbReference>
<proteinExistence type="predicted"/>
<dbReference type="Gene3D" id="3.90.800.10">
    <property type="entry name" value="Glutamyl-tRNA Synthetase, Domain 3"/>
    <property type="match status" value="1"/>
</dbReference>
<evidence type="ECO:0000256" key="2">
    <source>
        <dbReference type="ARBA" id="ARBA00022741"/>
    </source>
</evidence>
<organism evidence="7">
    <name type="scientific">hydrothermal vent metagenome</name>
    <dbReference type="NCBI Taxonomy" id="652676"/>
    <lineage>
        <taxon>unclassified sequences</taxon>
        <taxon>metagenomes</taxon>
        <taxon>ecological metagenomes</taxon>
    </lineage>
</organism>
<dbReference type="GO" id="GO:0005829">
    <property type="term" value="C:cytosol"/>
    <property type="evidence" value="ECO:0007669"/>
    <property type="project" value="TreeGrafter"/>
</dbReference>
<name>A0A1W1C8R8_9ZZZZ</name>
<dbReference type="InterPro" id="IPR020061">
    <property type="entry name" value="Glu_tRNA_lig_a-bdl"/>
</dbReference>
<dbReference type="InterPro" id="IPR049940">
    <property type="entry name" value="GluQ/Sye"/>
</dbReference>
<dbReference type="Pfam" id="PF00749">
    <property type="entry name" value="tRNA-synt_1c"/>
    <property type="match status" value="1"/>
</dbReference>
<dbReference type="GO" id="GO:0005524">
    <property type="term" value="F:ATP binding"/>
    <property type="evidence" value="ECO:0007669"/>
    <property type="project" value="UniProtKB-KW"/>
</dbReference>
<dbReference type="Gene3D" id="3.40.50.620">
    <property type="entry name" value="HUPs"/>
    <property type="match status" value="1"/>
</dbReference>
<dbReference type="Gene3D" id="1.10.1160.10">
    <property type="entry name" value="Glutamyl-trna Synthetase, Domain 2"/>
    <property type="match status" value="1"/>
</dbReference>
<keyword evidence="1 7" id="KW-0436">Ligase</keyword>
<dbReference type="SUPFAM" id="SSF52374">
    <property type="entry name" value="Nucleotidylyl transferase"/>
    <property type="match status" value="1"/>
</dbReference>
<dbReference type="EC" id="6.1.1.24" evidence="7"/>
<evidence type="ECO:0000313" key="7">
    <source>
        <dbReference type="EMBL" id="SFV62134.1"/>
    </source>
</evidence>
<dbReference type="GO" id="GO:0006424">
    <property type="term" value="P:glutamyl-tRNA aminoacylation"/>
    <property type="evidence" value="ECO:0007669"/>
    <property type="project" value="TreeGrafter"/>
</dbReference>